<evidence type="ECO:0000313" key="1">
    <source>
        <dbReference type="EMBL" id="KAG7335102.1"/>
    </source>
</evidence>
<reference evidence="1 2" key="1">
    <citation type="submission" date="2021-06" db="EMBL/GenBank/DDBJ databases">
        <title>Chromosome-level genome assembly of the red-tail catfish (Hemibagrus wyckioides).</title>
        <authorList>
            <person name="Shao F."/>
        </authorList>
    </citation>
    <scope>NUCLEOTIDE SEQUENCE [LARGE SCALE GENOMIC DNA]</scope>
    <source>
        <strain evidence="1">EC202008001</strain>
        <tissue evidence="1">Blood</tissue>
    </source>
</reference>
<name>A0A9D3P9W1_9TELE</name>
<organism evidence="1 2">
    <name type="scientific">Hemibagrus wyckioides</name>
    <dbReference type="NCBI Taxonomy" id="337641"/>
    <lineage>
        <taxon>Eukaryota</taxon>
        <taxon>Metazoa</taxon>
        <taxon>Chordata</taxon>
        <taxon>Craniata</taxon>
        <taxon>Vertebrata</taxon>
        <taxon>Euteleostomi</taxon>
        <taxon>Actinopterygii</taxon>
        <taxon>Neopterygii</taxon>
        <taxon>Teleostei</taxon>
        <taxon>Ostariophysi</taxon>
        <taxon>Siluriformes</taxon>
        <taxon>Bagridae</taxon>
        <taxon>Hemibagrus</taxon>
    </lineage>
</organism>
<keyword evidence="2" id="KW-1185">Reference proteome</keyword>
<gene>
    <name evidence="1" type="ORF">KOW79_001698</name>
</gene>
<accession>A0A9D3P9W1</accession>
<evidence type="ECO:0000313" key="2">
    <source>
        <dbReference type="Proteomes" id="UP000824219"/>
    </source>
</evidence>
<dbReference type="EMBL" id="JAHKSW010000002">
    <property type="protein sequence ID" value="KAG7335102.1"/>
    <property type="molecule type" value="Genomic_DNA"/>
</dbReference>
<dbReference type="AlphaFoldDB" id="A0A9D3P9W1"/>
<protein>
    <submittedName>
        <fullName evidence="1">Uncharacterized protein</fullName>
    </submittedName>
</protein>
<proteinExistence type="predicted"/>
<dbReference type="Proteomes" id="UP000824219">
    <property type="component" value="Linkage Group LG02"/>
</dbReference>
<sequence length="67" mass="7696">MEELDQLGSDNCCREMGRFFRNTPGCDTKPKAVRRKENNTRRNQQSLMLISLLHQPGTERESGATEI</sequence>
<comment type="caution">
    <text evidence="1">The sequence shown here is derived from an EMBL/GenBank/DDBJ whole genome shotgun (WGS) entry which is preliminary data.</text>
</comment>